<feature type="transmembrane region" description="Helical" evidence="4">
    <location>
        <begin position="331"/>
        <end position="352"/>
    </location>
</feature>
<evidence type="ECO:0000313" key="8">
    <source>
        <dbReference type="Proteomes" id="UP000253817"/>
    </source>
</evidence>
<dbReference type="InterPro" id="IPR000792">
    <property type="entry name" value="Tscrpt_reg_LuxR_C"/>
</dbReference>
<feature type="transmembrane region" description="Helical" evidence="4">
    <location>
        <begin position="98"/>
        <end position="122"/>
    </location>
</feature>
<dbReference type="PROSITE" id="PS00622">
    <property type="entry name" value="HTH_LUXR_1"/>
    <property type="match status" value="1"/>
</dbReference>
<dbReference type="EMBL" id="PPTT01000016">
    <property type="protein sequence ID" value="RDB68402.1"/>
    <property type="molecule type" value="Genomic_DNA"/>
</dbReference>
<dbReference type="Proteomes" id="UP000253817">
    <property type="component" value="Unassembled WGS sequence"/>
</dbReference>
<reference evidence="7" key="3">
    <citation type="journal article" date="2019" name="Microbiol. Resour. Announc.">
        <title>Draft Genome Sequences of Type Strains of Gordonibacter faecihominis, Paraeggerthella hongkongensis, Parvibacter caecicola,Slackia equolifaciens, Slackia faecicanis, and Slackia isoflavoniconvertens.</title>
        <authorList>
            <person name="Danylec N."/>
            <person name="Stoll D.A."/>
            <person name="Dotsch A."/>
            <person name="Huch M."/>
        </authorList>
    </citation>
    <scope>NUCLEOTIDE SEQUENCE</scope>
    <source>
        <strain evidence="7">DSM 16107</strain>
    </source>
</reference>
<keyword evidence="8" id="KW-1185">Reference proteome</keyword>
<dbReference type="PANTHER" id="PTHR44688:SF16">
    <property type="entry name" value="DNA-BINDING TRANSCRIPTIONAL ACTIVATOR DEVR_DOSR"/>
    <property type="match status" value="1"/>
</dbReference>
<feature type="transmembrane region" description="Helical" evidence="4">
    <location>
        <begin position="69"/>
        <end position="92"/>
    </location>
</feature>
<feature type="domain" description="HTH luxR-type" evidence="5">
    <location>
        <begin position="421"/>
        <end position="486"/>
    </location>
</feature>
<dbReference type="Gene3D" id="1.10.10.10">
    <property type="entry name" value="Winged helix-like DNA-binding domain superfamily/Winged helix DNA-binding domain"/>
    <property type="match status" value="1"/>
</dbReference>
<comment type="caution">
    <text evidence="7">The sequence shown here is derived from an EMBL/GenBank/DDBJ whole genome shotgun (WGS) entry which is preliminary data.</text>
</comment>
<feature type="transmembrane region" description="Helical" evidence="4">
    <location>
        <begin position="199"/>
        <end position="221"/>
    </location>
</feature>
<accession>A0A3N0IVF5</accession>
<dbReference type="SMART" id="SM00421">
    <property type="entry name" value="HTH_LUXR"/>
    <property type="match status" value="1"/>
</dbReference>
<dbReference type="SUPFAM" id="SSF46894">
    <property type="entry name" value="C-terminal effector domain of the bipartite response regulators"/>
    <property type="match status" value="1"/>
</dbReference>
<feature type="transmembrane region" description="Helical" evidence="4">
    <location>
        <begin position="134"/>
        <end position="153"/>
    </location>
</feature>
<feature type="transmembrane region" description="Helical" evidence="4">
    <location>
        <begin position="9"/>
        <end position="31"/>
    </location>
</feature>
<keyword evidence="4" id="KW-0472">Membrane</keyword>
<dbReference type="Pfam" id="PF00196">
    <property type="entry name" value="GerE"/>
    <property type="match status" value="1"/>
</dbReference>
<evidence type="ECO:0000256" key="1">
    <source>
        <dbReference type="ARBA" id="ARBA00023015"/>
    </source>
</evidence>
<dbReference type="OrthoDB" id="3174898at2"/>
<keyword evidence="1" id="KW-0805">Transcription regulation</keyword>
<gene>
    <name evidence="6" type="ORF">C1876_10225</name>
    <name evidence="7" type="ORF">DMP09_11960</name>
</gene>
<dbReference type="PRINTS" id="PR00038">
    <property type="entry name" value="HTHLUXR"/>
</dbReference>
<dbReference type="GO" id="GO:0006355">
    <property type="term" value="P:regulation of DNA-templated transcription"/>
    <property type="evidence" value="ECO:0007669"/>
    <property type="project" value="InterPro"/>
</dbReference>
<evidence type="ECO:0000256" key="3">
    <source>
        <dbReference type="ARBA" id="ARBA00023163"/>
    </source>
</evidence>
<sequence>MKDRAIRCLGLSSVLLIGVLTIWGGLPLGALTRLELSDILKCWSIPLSIALGMTLCLALLKRTRPSRRFVAAVAAVAAACLLGGFALLYTSVEGVSRVLFVVLSSSAAGVGYGLFSLVWQDILSRLSFNGMTKTLLLSLALGSGEYLALSALLGGNLQAAFPLLVVAATVLSALALRAPDDPGVEGPQPGGRAEGVRGLAKEVGSPLLCVCAIAFAVALTRTITLDGIENSDLVNIVASGCIIVVSLALYAAWCSPRSERTAFGKLGILGLYRMFFPIIVTALLALSIVGEPLALAVATLAYVLFSFVAVFMMSTSVSIARSRGLWSPHVYGAFAGVTYFVFAGATALGAWVYHPRSFGAATLPVVVLVVFYILAMSYAAIQARKRNGEGRAPATAERDGGAQASVAATAVVDEVAQRCAIVAEEAGLTKRERDILLVLARGRDVPSIAKQLFISENTVRSHSKSIYRKLKIHSKQELLDLLERVPLDRG</sequence>
<organism evidence="7 9">
    <name type="scientific">Eggerthella sinensis</name>
    <dbReference type="NCBI Taxonomy" id="242230"/>
    <lineage>
        <taxon>Bacteria</taxon>
        <taxon>Bacillati</taxon>
        <taxon>Actinomycetota</taxon>
        <taxon>Coriobacteriia</taxon>
        <taxon>Eggerthellales</taxon>
        <taxon>Eggerthellaceae</taxon>
        <taxon>Eggerthella</taxon>
    </lineage>
</organism>
<reference evidence="9" key="2">
    <citation type="submission" date="2018-05" db="EMBL/GenBank/DDBJ databases">
        <title>Genome Sequencing of selected type strains of the family Eggerthellaceae.</title>
        <authorList>
            <person name="Danylec N."/>
            <person name="Stoll D.A."/>
            <person name="Doetsch A."/>
            <person name="Huch M."/>
        </authorList>
    </citation>
    <scope>NUCLEOTIDE SEQUENCE [LARGE SCALE GENOMIC DNA]</scope>
    <source>
        <strain evidence="9">DSM 16107</strain>
    </source>
</reference>
<protein>
    <recommendedName>
        <fullName evidence="5">HTH luxR-type domain-containing protein</fullName>
    </recommendedName>
</protein>
<evidence type="ECO:0000256" key="4">
    <source>
        <dbReference type="SAM" id="Phobius"/>
    </source>
</evidence>
<feature type="transmembrane region" description="Helical" evidence="4">
    <location>
        <begin position="233"/>
        <end position="254"/>
    </location>
</feature>
<dbReference type="CDD" id="cd06170">
    <property type="entry name" value="LuxR_C_like"/>
    <property type="match status" value="1"/>
</dbReference>
<keyword evidence="3" id="KW-0804">Transcription</keyword>
<feature type="transmembrane region" description="Helical" evidence="4">
    <location>
        <begin position="358"/>
        <end position="381"/>
    </location>
</feature>
<dbReference type="AlphaFoldDB" id="A0A3N0IVF5"/>
<evidence type="ECO:0000313" key="6">
    <source>
        <dbReference type="EMBL" id="RDB68402.1"/>
    </source>
</evidence>
<feature type="transmembrane region" description="Helical" evidence="4">
    <location>
        <begin position="295"/>
        <end position="319"/>
    </location>
</feature>
<dbReference type="PROSITE" id="PS50043">
    <property type="entry name" value="HTH_LUXR_2"/>
    <property type="match status" value="1"/>
</dbReference>
<keyword evidence="2" id="KW-0238">DNA-binding</keyword>
<reference evidence="6 8" key="1">
    <citation type="journal article" date="2018" name="Elife">
        <title>Discovery and characterization of a prevalent human gut bacterial enzyme sufficient for the inactivation of a family of plant toxins.</title>
        <authorList>
            <person name="Koppel N."/>
            <person name="Bisanz J.E."/>
            <person name="Pandelia M.E."/>
            <person name="Turnbaugh P.J."/>
            <person name="Balskus E.P."/>
        </authorList>
    </citation>
    <scope>NUCLEOTIDE SEQUENCE [LARGE SCALE GENOMIC DNA]</scope>
    <source>
        <strain evidence="6 8">DSM 16107</strain>
    </source>
</reference>
<keyword evidence="4" id="KW-0812">Transmembrane</keyword>
<evidence type="ECO:0000256" key="2">
    <source>
        <dbReference type="ARBA" id="ARBA00023125"/>
    </source>
</evidence>
<dbReference type="RefSeq" id="WP_114546625.1">
    <property type="nucleotide sequence ID" value="NZ_PPTT01000016.1"/>
</dbReference>
<dbReference type="PANTHER" id="PTHR44688">
    <property type="entry name" value="DNA-BINDING TRANSCRIPTIONAL ACTIVATOR DEVR_DOSR"/>
    <property type="match status" value="1"/>
</dbReference>
<dbReference type="EMBL" id="QICC01000055">
    <property type="protein sequence ID" value="RNM40968.1"/>
    <property type="molecule type" value="Genomic_DNA"/>
</dbReference>
<evidence type="ECO:0000259" key="5">
    <source>
        <dbReference type="PROSITE" id="PS50043"/>
    </source>
</evidence>
<feature type="transmembrane region" description="Helical" evidence="4">
    <location>
        <begin position="266"/>
        <end position="289"/>
    </location>
</feature>
<name>A0A3N0IVF5_9ACTN</name>
<dbReference type="InterPro" id="IPR016032">
    <property type="entry name" value="Sig_transdc_resp-reg_C-effctor"/>
</dbReference>
<proteinExistence type="predicted"/>
<dbReference type="Proteomes" id="UP000270112">
    <property type="component" value="Unassembled WGS sequence"/>
</dbReference>
<evidence type="ECO:0000313" key="9">
    <source>
        <dbReference type="Proteomes" id="UP000270112"/>
    </source>
</evidence>
<evidence type="ECO:0000313" key="7">
    <source>
        <dbReference type="EMBL" id="RNM40968.1"/>
    </source>
</evidence>
<dbReference type="InterPro" id="IPR036388">
    <property type="entry name" value="WH-like_DNA-bd_sf"/>
</dbReference>
<keyword evidence="4" id="KW-1133">Transmembrane helix</keyword>
<dbReference type="GO" id="GO:0003677">
    <property type="term" value="F:DNA binding"/>
    <property type="evidence" value="ECO:0007669"/>
    <property type="project" value="UniProtKB-KW"/>
</dbReference>